<dbReference type="AlphaFoldDB" id="A0A1F6AS63"/>
<evidence type="ECO:0000313" key="2">
    <source>
        <dbReference type="EMBL" id="OGG27520.1"/>
    </source>
</evidence>
<name>A0A1F6AS63_9BACT</name>
<accession>A0A1F6AS63</accession>
<proteinExistence type="predicted"/>
<gene>
    <name evidence="2" type="ORF">A3A64_01800</name>
</gene>
<dbReference type="Proteomes" id="UP000178305">
    <property type="component" value="Unassembled WGS sequence"/>
</dbReference>
<feature type="region of interest" description="Disordered" evidence="1">
    <location>
        <begin position="39"/>
        <end position="66"/>
    </location>
</feature>
<dbReference type="EMBL" id="MFJY01000044">
    <property type="protein sequence ID" value="OGG27520.1"/>
    <property type="molecule type" value="Genomic_DNA"/>
</dbReference>
<comment type="caution">
    <text evidence="2">The sequence shown here is derived from an EMBL/GenBank/DDBJ whole genome shotgun (WGS) entry which is preliminary data.</text>
</comment>
<evidence type="ECO:0000256" key="1">
    <source>
        <dbReference type="SAM" id="MobiDB-lite"/>
    </source>
</evidence>
<evidence type="ECO:0000313" key="3">
    <source>
        <dbReference type="Proteomes" id="UP000178305"/>
    </source>
</evidence>
<protein>
    <submittedName>
        <fullName evidence="2">Uncharacterized protein</fullName>
    </submittedName>
</protein>
<organism evidence="2 3">
    <name type="scientific">Candidatus Gottesmanbacteria bacterium RIFCSPLOWO2_01_FULL_48_11</name>
    <dbReference type="NCBI Taxonomy" id="1798395"/>
    <lineage>
        <taxon>Bacteria</taxon>
        <taxon>Candidatus Gottesmaniibacteriota</taxon>
    </lineage>
</organism>
<sequence>MANQTCTSVQLDIKPAGITDPHQANDQITGTIVCNPTSTANCSTPPPPGGGGGGGENPTPTPTPGPLTLQCTRIRVYKGTQQLDTAGLAALKQGDVVTLAVAGANASQGRIRVNGGDWNTTSTKNTSDEFTVDFTIPGNITSFTIEAEVYGNGVWK</sequence>
<reference evidence="2 3" key="1">
    <citation type="journal article" date="2016" name="Nat. Commun.">
        <title>Thousands of microbial genomes shed light on interconnected biogeochemical processes in an aquifer system.</title>
        <authorList>
            <person name="Anantharaman K."/>
            <person name="Brown C.T."/>
            <person name="Hug L.A."/>
            <person name="Sharon I."/>
            <person name="Castelle C.J."/>
            <person name="Probst A.J."/>
            <person name="Thomas B.C."/>
            <person name="Singh A."/>
            <person name="Wilkins M.J."/>
            <person name="Karaoz U."/>
            <person name="Brodie E.L."/>
            <person name="Williams K.H."/>
            <person name="Hubbard S.S."/>
            <person name="Banfield J.F."/>
        </authorList>
    </citation>
    <scope>NUCLEOTIDE SEQUENCE [LARGE SCALE GENOMIC DNA]</scope>
</reference>